<accession>A0A6J4VXD6</accession>
<dbReference type="InterPro" id="IPR032710">
    <property type="entry name" value="NTF2-like_dom_sf"/>
</dbReference>
<name>A0A6J4VXD6_9BACT</name>
<gene>
    <name evidence="2" type="ORF">AVDCRST_MAG18-4998</name>
</gene>
<dbReference type="AlphaFoldDB" id="A0A6J4VXD6"/>
<sequence>MSALDGVSTGARALYETYLATVVPLFSGESTDLAPLIALCAVPMTVVLPDARRVLPDEAALARFFAAQIDQLRRVRYANTTVHRLEVRPLNPRAAWVEGVFSRHTREGQELARFGTVYLVVKPTDRWQFSSLIITAA</sequence>
<dbReference type="Pfam" id="PF20795">
    <property type="entry name" value="DUF6841"/>
    <property type="match status" value="1"/>
</dbReference>
<dbReference type="InterPro" id="IPR049219">
    <property type="entry name" value="DUF6841"/>
</dbReference>
<reference evidence="2" key="1">
    <citation type="submission" date="2020-02" db="EMBL/GenBank/DDBJ databases">
        <authorList>
            <person name="Meier V. D."/>
        </authorList>
    </citation>
    <scope>NUCLEOTIDE SEQUENCE</scope>
    <source>
        <strain evidence="2">AVDCRST_MAG18</strain>
    </source>
</reference>
<dbReference type="EMBL" id="CADCWN010000399">
    <property type="protein sequence ID" value="CAA9590371.1"/>
    <property type="molecule type" value="Genomic_DNA"/>
</dbReference>
<feature type="domain" description="DUF6841" evidence="1">
    <location>
        <begin position="13"/>
        <end position="132"/>
    </location>
</feature>
<evidence type="ECO:0000313" key="2">
    <source>
        <dbReference type="EMBL" id="CAA9590371.1"/>
    </source>
</evidence>
<proteinExistence type="predicted"/>
<dbReference type="SUPFAM" id="SSF54427">
    <property type="entry name" value="NTF2-like"/>
    <property type="match status" value="1"/>
</dbReference>
<protein>
    <recommendedName>
        <fullName evidence="1">DUF6841 domain-containing protein</fullName>
    </recommendedName>
</protein>
<evidence type="ECO:0000259" key="1">
    <source>
        <dbReference type="Pfam" id="PF20795"/>
    </source>
</evidence>
<dbReference type="Gene3D" id="3.10.450.50">
    <property type="match status" value="1"/>
</dbReference>
<organism evidence="2">
    <name type="scientific">uncultured Thermomicrobiales bacterium</name>
    <dbReference type="NCBI Taxonomy" id="1645740"/>
    <lineage>
        <taxon>Bacteria</taxon>
        <taxon>Pseudomonadati</taxon>
        <taxon>Thermomicrobiota</taxon>
        <taxon>Thermomicrobia</taxon>
        <taxon>Thermomicrobiales</taxon>
        <taxon>environmental samples</taxon>
    </lineage>
</organism>